<dbReference type="EMBL" id="JACEEZ010025392">
    <property type="protein sequence ID" value="KAG0701258.1"/>
    <property type="molecule type" value="Genomic_DNA"/>
</dbReference>
<dbReference type="OrthoDB" id="6366770at2759"/>
<reference evidence="2" key="1">
    <citation type="submission" date="2020-07" db="EMBL/GenBank/DDBJ databases">
        <title>The High-quality genome of the commercially important snow crab, Chionoecetes opilio.</title>
        <authorList>
            <person name="Jeong J.-H."/>
            <person name="Ryu S."/>
        </authorList>
    </citation>
    <scope>NUCLEOTIDE SEQUENCE</scope>
    <source>
        <strain evidence="2">MADBK_172401_WGS</strain>
        <tissue evidence="2">Digestive gland</tissue>
    </source>
</reference>
<feature type="compositionally biased region" description="Acidic residues" evidence="1">
    <location>
        <begin position="17"/>
        <end position="27"/>
    </location>
</feature>
<proteinExistence type="predicted"/>
<evidence type="ECO:0000313" key="2">
    <source>
        <dbReference type="EMBL" id="KAG0701258.1"/>
    </source>
</evidence>
<dbReference type="AlphaFoldDB" id="A0A8J8WCE8"/>
<evidence type="ECO:0000313" key="3">
    <source>
        <dbReference type="Proteomes" id="UP000770661"/>
    </source>
</evidence>
<feature type="region of interest" description="Disordered" evidence="1">
    <location>
        <begin position="16"/>
        <end position="79"/>
    </location>
</feature>
<sequence>MNECRPVNIATITEEKVEGEEVGEDGMVETIISPTEKKTLPEKSHASPQPDDEDTTRPSLERPSSMVEKEVEEGESTKPSILSSILSSITFDSDASSTTPARTTLPRSHPAAPRSASPRRRTLGRTGNRASGFTMNLSEKFVTELSLYDPSGRSGPLLSPVILLGLFLATDQVFGDHSIYKVSPVSPLAALKIR</sequence>
<feature type="compositionally biased region" description="Polar residues" evidence="1">
    <location>
        <begin position="92"/>
        <end position="102"/>
    </location>
</feature>
<gene>
    <name evidence="2" type="ORF">GWK47_025346</name>
</gene>
<keyword evidence="3" id="KW-1185">Reference proteome</keyword>
<accession>A0A8J8WCE8</accession>
<dbReference type="Proteomes" id="UP000770661">
    <property type="component" value="Unassembled WGS sequence"/>
</dbReference>
<organism evidence="2 3">
    <name type="scientific">Chionoecetes opilio</name>
    <name type="common">Atlantic snow crab</name>
    <name type="synonym">Cancer opilio</name>
    <dbReference type="NCBI Taxonomy" id="41210"/>
    <lineage>
        <taxon>Eukaryota</taxon>
        <taxon>Metazoa</taxon>
        <taxon>Ecdysozoa</taxon>
        <taxon>Arthropoda</taxon>
        <taxon>Crustacea</taxon>
        <taxon>Multicrustacea</taxon>
        <taxon>Malacostraca</taxon>
        <taxon>Eumalacostraca</taxon>
        <taxon>Eucarida</taxon>
        <taxon>Decapoda</taxon>
        <taxon>Pleocyemata</taxon>
        <taxon>Brachyura</taxon>
        <taxon>Eubrachyura</taxon>
        <taxon>Majoidea</taxon>
        <taxon>Majidae</taxon>
        <taxon>Chionoecetes</taxon>
    </lineage>
</organism>
<feature type="region of interest" description="Disordered" evidence="1">
    <location>
        <begin position="92"/>
        <end position="131"/>
    </location>
</feature>
<feature type="compositionally biased region" description="Basic and acidic residues" evidence="1">
    <location>
        <begin position="35"/>
        <end position="45"/>
    </location>
</feature>
<comment type="caution">
    <text evidence="2">The sequence shown here is derived from an EMBL/GenBank/DDBJ whole genome shotgun (WGS) entry which is preliminary data.</text>
</comment>
<protein>
    <submittedName>
        <fullName evidence="2">Uncharacterized protein</fullName>
    </submittedName>
</protein>
<name>A0A8J8WCE8_CHIOP</name>
<feature type="compositionally biased region" description="Low complexity" evidence="1">
    <location>
        <begin position="106"/>
        <end position="116"/>
    </location>
</feature>
<evidence type="ECO:0000256" key="1">
    <source>
        <dbReference type="SAM" id="MobiDB-lite"/>
    </source>
</evidence>